<dbReference type="InterPro" id="IPR013597">
    <property type="entry name" value="Mat_intron_G2"/>
</dbReference>
<dbReference type="KEGG" id="bacg:D2962_02740"/>
<evidence type="ECO:0000256" key="3">
    <source>
        <dbReference type="ARBA" id="ARBA00022695"/>
    </source>
</evidence>
<dbReference type="InterPro" id="IPR043128">
    <property type="entry name" value="Rev_trsase/Diguanyl_cyclase"/>
</dbReference>
<dbReference type="EMBL" id="CP033169">
    <property type="protein sequence ID" value="AYO29662.1"/>
    <property type="molecule type" value="Genomic_DNA"/>
</dbReference>
<organism evidence="12 13">
    <name type="scientific">Biomaibacter acetigenes</name>
    <dbReference type="NCBI Taxonomy" id="2316383"/>
    <lineage>
        <taxon>Bacteria</taxon>
        <taxon>Bacillati</taxon>
        <taxon>Bacillota</taxon>
        <taxon>Clostridia</taxon>
        <taxon>Thermosediminibacterales</taxon>
        <taxon>Tepidanaerobacteraceae</taxon>
        <taxon>Biomaibacter</taxon>
    </lineage>
</organism>
<dbReference type="InterPro" id="IPR051083">
    <property type="entry name" value="GrpII_Intron_Splice-Mob/Def"/>
</dbReference>
<dbReference type="AlphaFoldDB" id="A0A3G2R2R3"/>
<evidence type="ECO:0000256" key="4">
    <source>
        <dbReference type="ARBA" id="ARBA00022723"/>
    </source>
</evidence>
<dbReference type="InterPro" id="IPR000477">
    <property type="entry name" value="RT_dom"/>
</dbReference>
<evidence type="ECO:0000259" key="11">
    <source>
        <dbReference type="Pfam" id="PF08388"/>
    </source>
</evidence>
<keyword evidence="7" id="KW-0051">Antiviral defense</keyword>
<evidence type="ECO:0000256" key="8">
    <source>
        <dbReference type="ARBA" id="ARBA00034120"/>
    </source>
</evidence>
<dbReference type="Proteomes" id="UP000280960">
    <property type="component" value="Chromosome"/>
</dbReference>
<dbReference type="CDD" id="cd01651">
    <property type="entry name" value="RT_G2_intron"/>
    <property type="match status" value="1"/>
</dbReference>
<comment type="catalytic activity">
    <reaction evidence="9">
        <text>DNA(n) + a 2'-deoxyribonucleoside 5'-triphosphate = DNA(n+1) + diphosphate</text>
        <dbReference type="Rhea" id="RHEA:22508"/>
        <dbReference type="Rhea" id="RHEA-COMP:17339"/>
        <dbReference type="Rhea" id="RHEA-COMP:17340"/>
        <dbReference type="ChEBI" id="CHEBI:33019"/>
        <dbReference type="ChEBI" id="CHEBI:61560"/>
        <dbReference type="ChEBI" id="CHEBI:173112"/>
        <dbReference type="EC" id="2.7.7.49"/>
    </reaction>
</comment>
<evidence type="ECO:0000256" key="2">
    <source>
        <dbReference type="ARBA" id="ARBA00022679"/>
    </source>
</evidence>
<dbReference type="InterPro" id="IPR000123">
    <property type="entry name" value="Reverse_transcriptase_msDNA"/>
</dbReference>
<dbReference type="GO" id="GO:0003964">
    <property type="term" value="F:RNA-directed DNA polymerase activity"/>
    <property type="evidence" value="ECO:0007669"/>
    <property type="project" value="UniProtKB-KW"/>
</dbReference>
<dbReference type="GO" id="GO:0003723">
    <property type="term" value="F:RNA binding"/>
    <property type="evidence" value="ECO:0007669"/>
    <property type="project" value="InterPro"/>
</dbReference>
<keyword evidence="13" id="KW-1185">Reference proteome</keyword>
<proteinExistence type="inferred from homology"/>
<feature type="domain" description="Group II intron maturase-specific" evidence="11">
    <location>
        <begin position="307"/>
        <end position="382"/>
    </location>
</feature>
<accession>A0A3G2R2R3</accession>
<evidence type="ECO:0000313" key="13">
    <source>
        <dbReference type="Proteomes" id="UP000280960"/>
    </source>
</evidence>
<evidence type="ECO:0000256" key="5">
    <source>
        <dbReference type="ARBA" id="ARBA00022842"/>
    </source>
</evidence>
<gene>
    <name evidence="12" type="primary">ltrA</name>
    <name evidence="12" type="ORF">D2962_02740</name>
</gene>
<dbReference type="Pfam" id="PF00078">
    <property type="entry name" value="RVT_1"/>
    <property type="match status" value="1"/>
</dbReference>
<keyword evidence="3 12" id="KW-0548">Nucleotidyltransferase</keyword>
<evidence type="ECO:0000256" key="7">
    <source>
        <dbReference type="ARBA" id="ARBA00023118"/>
    </source>
</evidence>
<dbReference type="NCBIfam" id="TIGR04416">
    <property type="entry name" value="group_II_RT_mat"/>
    <property type="match status" value="1"/>
</dbReference>
<name>A0A3G2R2R3_9FIRM</name>
<evidence type="ECO:0000256" key="6">
    <source>
        <dbReference type="ARBA" id="ARBA00022918"/>
    </source>
</evidence>
<dbReference type="InterPro" id="IPR030931">
    <property type="entry name" value="Group_II_RT_mat"/>
</dbReference>
<evidence type="ECO:0000256" key="1">
    <source>
        <dbReference type="ARBA" id="ARBA00012493"/>
    </source>
</evidence>
<keyword evidence="2 12" id="KW-0808">Transferase</keyword>
<dbReference type="PRINTS" id="PR00866">
    <property type="entry name" value="RNADNAPOLMS"/>
</dbReference>
<keyword evidence="4" id="KW-0479">Metal-binding</keyword>
<reference evidence="12 13" key="1">
    <citation type="submission" date="2018-10" db="EMBL/GenBank/DDBJ databases">
        <authorList>
            <person name="Zhang X."/>
        </authorList>
    </citation>
    <scope>NUCLEOTIDE SEQUENCE [LARGE SCALE GENOMIC DNA]</scope>
    <source>
        <strain evidence="12 13">SK-G1</strain>
    </source>
</reference>
<dbReference type="Pfam" id="PF08388">
    <property type="entry name" value="GIIM"/>
    <property type="match status" value="1"/>
</dbReference>
<evidence type="ECO:0000256" key="9">
    <source>
        <dbReference type="ARBA" id="ARBA00048173"/>
    </source>
</evidence>
<evidence type="ECO:0000313" key="12">
    <source>
        <dbReference type="EMBL" id="AYO29662.1"/>
    </source>
</evidence>
<evidence type="ECO:0000259" key="10">
    <source>
        <dbReference type="Pfam" id="PF00078"/>
    </source>
</evidence>
<dbReference type="GO" id="GO:0046872">
    <property type="term" value="F:metal ion binding"/>
    <property type="evidence" value="ECO:0007669"/>
    <property type="project" value="UniProtKB-KW"/>
</dbReference>
<feature type="domain" description="Reverse transcriptase" evidence="10">
    <location>
        <begin position="82"/>
        <end position="288"/>
    </location>
</feature>
<dbReference type="PANTHER" id="PTHR34047">
    <property type="entry name" value="NUCLEAR INTRON MATURASE 1, MITOCHONDRIAL-RELATED"/>
    <property type="match status" value="1"/>
</dbReference>
<protein>
    <recommendedName>
        <fullName evidence="1">RNA-directed DNA polymerase</fullName>
        <ecNumber evidence="1">2.7.7.49</ecNumber>
    </recommendedName>
</protein>
<keyword evidence="5" id="KW-0460">Magnesium</keyword>
<sequence length="436" mass="50761">MYPAQPEKISPKDHDIHLMEKAVSRENMTKALRRVEENKGAPGVDGMPVESLRSHLRENWPQIKEQLLTGTYQPQPVRSVEIPKPSGGVRLLGIPTVTDRLIQQALLQVLTPIFDPEFSEASYGFRPNRRAHDAVRKARQYVQEGYQWVVDMDLEKFFDRVNHDILMARVTRKIKDKRVLKLIRSYLQAGVMINGVVMITDEGTPQGGPLSPLLANIILDDLDKELEKRGHRFVRYADDCNIYVKSKRAGQRVMESITAFLKNKLKLKVNEQKSAVDRPWKRKFLGFSMYITKDGTTKIRIAPQSIDKVKNKIREITSRSNGHGITQRIDRLNTYLGGWLGYFALSETPSKLEELDGWIRRRLRMCLWKQWKKVKTRYRELRNLKLPEWVVHELANARKGYWRMSGVLNRALNNAYWQGQGLMSLVKRYQEIRKAW</sequence>
<comment type="similarity">
    <text evidence="8">Belongs to the bacterial reverse transcriptase family.</text>
</comment>
<dbReference type="PANTHER" id="PTHR34047:SF8">
    <property type="entry name" value="PROTEIN YKFC"/>
    <property type="match status" value="1"/>
</dbReference>
<dbReference type="EC" id="2.7.7.49" evidence="1"/>
<dbReference type="Gene3D" id="3.30.70.270">
    <property type="match status" value="1"/>
</dbReference>
<keyword evidence="6 12" id="KW-0695">RNA-directed DNA polymerase</keyword>
<dbReference type="GO" id="GO:0051607">
    <property type="term" value="P:defense response to virus"/>
    <property type="evidence" value="ECO:0007669"/>
    <property type="project" value="UniProtKB-KW"/>
</dbReference>
<dbReference type="InterPro" id="IPR043502">
    <property type="entry name" value="DNA/RNA_pol_sf"/>
</dbReference>
<dbReference type="SUPFAM" id="SSF56672">
    <property type="entry name" value="DNA/RNA polymerases"/>
    <property type="match status" value="1"/>
</dbReference>